<organism evidence="7 8">
    <name type="scientific">Wenxinia saemankumensis</name>
    <dbReference type="NCBI Taxonomy" id="1447782"/>
    <lineage>
        <taxon>Bacteria</taxon>
        <taxon>Pseudomonadati</taxon>
        <taxon>Pseudomonadota</taxon>
        <taxon>Alphaproteobacteria</taxon>
        <taxon>Rhodobacterales</taxon>
        <taxon>Roseobacteraceae</taxon>
        <taxon>Wenxinia</taxon>
    </lineage>
</organism>
<dbReference type="NCBIfam" id="TIGR00632">
    <property type="entry name" value="vsr"/>
    <property type="match status" value="1"/>
</dbReference>
<keyword evidence="5 6" id="KW-0234">DNA repair</keyword>
<comment type="similarity">
    <text evidence="6">Belongs to the vsr family.</text>
</comment>
<gene>
    <name evidence="7" type="ORF">SAMN05444417_3103</name>
</gene>
<dbReference type="GO" id="GO:0004519">
    <property type="term" value="F:endonuclease activity"/>
    <property type="evidence" value="ECO:0007669"/>
    <property type="project" value="UniProtKB-KW"/>
</dbReference>
<dbReference type="PIRSF" id="PIRSF018267">
    <property type="entry name" value="VSR_endonuc"/>
    <property type="match status" value="1"/>
</dbReference>
<dbReference type="CDD" id="cd00221">
    <property type="entry name" value="Vsr"/>
    <property type="match status" value="1"/>
</dbReference>
<reference evidence="7 8" key="1">
    <citation type="submission" date="2016-11" db="EMBL/GenBank/DDBJ databases">
        <authorList>
            <person name="Jaros S."/>
            <person name="Januszkiewicz K."/>
            <person name="Wedrychowicz H."/>
        </authorList>
    </citation>
    <scope>NUCLEOTIDE SEQUENCE [LARGE SCALE GENOMIC DNA]</scope>
    <source>
        <strain evidence="7 8">DSM 100565</strain>
    </source>
</reference>
<evidence type="ECO:0000256" key="3">
    <source>
        <dbReference type="ARBA" id="ARBA00022763"/>
    </source>
</evidence>
<dbReference type="EC" id="3.1.-.-" evidence="6"/>
<dbReference type="OrthoDB" id="9801520at2"/>
<evidence type="ECO:0000256" key="5">
    <source>
        <dbReference type="ARBA" id="ARBA00023204"/>
    </source>
</evidence>
<keyword evidence="1 6" id="KW-0540">Nuclease</keyword>
<proteinExistence type="inferred from homology"/>
<sequence>MDILTPEQRSERMSRVRGRDTKPEMLVRRLAHSMGYRYRLHRRDLPGSPDLVFPSRRKVILVHGCFWHRHLDPDCKLARLPKSKLDFWGPKLETNRERDERNIVLLGELGWDVLIIWECQTKNREKLQARIGEFLG</sequence>
<evidence type="ECO:0000256" key="1">
    <source>
        <dbReference type="ARBA" id="ARBA00022722"/>
    </source>
</evidence>
<dbReference type="Pfam" id="PF03852">
    <property type="entry name" value="Vsr"/>
    <property type="match status" value="1"/>
</dbReference>
<keyword evidence="4 6" id="KW-0378">Hydrolase</keyword>
<dbReference type="GO" id="GO:0006298">
    <property type="term" value="P:mismatch repair"/>
    <property type="evidence" value="ECO:0007669"/>
    <property type="project" value="UniProtKB-UniRule"/>
</dbReference>
<dbReference type="Proteomes" id="UP000184292">
    <property type="component" value="Unassembled WGS sequence"/>
</dbReference>
<dbReference type="InterPro" id="IPR011335">
    <property type="entry name" value="Restrct_endonuc-II-like"/>
</dbReference>
<dbReference type="GO" id="GO:0016787">
    <property type="term" value="F:hydrolase activity"/>
    <property type="evidence" value="ECO:0007669"/>
    <property type="project" value="UniProtKB-KW"/>
</dbReference>
<keyword evidence="2 6" id="KW-0255">Endonuclease</keyword>
<keyword evidence="8" id="KW-1185">Reference proteome</keyword>
<comment type="function">
    <text evidence="6">May nick specific sequences that contain T:G mispairs resulting from m5C-deamination.</text>
</comment>
<dbReference type="SUPFAM" id="SSF52980">
    <property type="entry name" value="Restriction endonuclease-like"/>
    <property type="match status" value="1"/>
</dbReference>
<evidence type="ECO:0000313" key="7">
    <source>
        <dbReference type="EMBL" id="SHJ18902.1"/>
    </source>
</evidence>
<dbReference type="Gene3D" id="3.40.960.10">
    <property type="entry name" value="VSR Endonuclease"/>
    <property type="match status" value="1"/>
</dbReference>
<protein>
    <recommendedName>
        <fullName evidence="6">Very short patch repair endonuclease</fullName>
        <ecNumber evidence="6">3.1.-.-</ecNumber>
    </recommendedName>
</protein>
<dbReference type="EMBL" id="FQYO01000006">
    <property type="protein sequence ID" value="SHJ18902.1"/>
    <property type="molecule type" value="Genomic_DNA"/>
</dbReference>
<dbReference type="RefSeq" id="WP_073333110.1">
    <property type="nucleotide sequence ID" value="NZ_FQYO01000006.1"/>
</dbReference>
<keyword evidence="3 6" id="KW-0227">DNA damage</keyword>
<dbReference type="STRING" id="1447782.SAMN05444417_3103"/>
<evidence type="ECO:0000256" key="6">
    <source>
        <dbReference type="PIRNR" id="PIRNR018267"/>
    </source>
</evidence>
<dbReference type="AlphaFoldDB" id="A0A1M6H9I4"/>
<evidence type="ECO:0000256" key="2">
    <source>
        <dbReference type="ARBA" id="ARBA00022759"/>
    </source>
</evidence>
<accession>A0A1M6H9I4</accession>
<evidence type="ECO:0000256" key="4">
    <source>
        <dbReference type="ARBA" id="ARBA00022801"/>
    </source>
</evidence>
<name>A0A1M6H9I4_9RHOB</name>
<evidence type="ECO:0000313" key="8">
    <source>
        <dbReference type="Proteomes" id="UP000184292"/>
    </source>
</evidence>
<dbReference type="InterPro" id="IPR004603">
    <property type="entry name" value="DNA_mismatch_endonuc_vsr"/>
</dbReference>